<organism evidence="2 3">
    <name type="scientific">Cercophora scortea</name>
    <dbReference type="NCBI Taxonomy" id="314031"/>
    <lineage>
        <taxon>Eukaryota</taxon>
        <taxon>Fungi</taxon>
        <taxon>Dikarya</taxon>
        <taxon>Ascomycota</taxon>
        <taxon>Pezizomycotina</taxon>
        <taxon>Sordariomycetes</taxon>
        <taxon>Sordariomycetidae</taxon>
        <taxon>Sordariales</taxon>
        <taxon>Lasiosphaeriaceae</taxon>
        <taxon>Cercophora</taxon>
    </lineage>
</organism>
<evidence type="ECO:0000256" key="1">
    <source>
        <dbReference type="SAM" id="MobiDB-lite"/>
    </source>
</evidence>
<reference evidence="2" key="2">
    <citation type="submission" date="2023-06" db="EMBL/GenBank/DDBJ databases">
        <authorList>
            <consortium name="Lawrence Berkeley National Laboratory"/>
            <person name="Haridas S."/>
            <person name="Hensen N."/>
            <person name="Bonometti L."/>
            <person name="Westerberg I."/>
            <person name="Brannstrom I.O."/>
            <person name="Guillou S."/>
            <person name="Cros-Aarteil S."/>
            <person name="Calhoun S."/>
            <person name="Kuo A."/>
            <person name="Mondo S."/>
            <person name="Pangilinan J."/>
            <person name="Riley R."/>
            <person name="Labutti K."/>
            <person name="Andreopoulos B."/>
            <person name="Lipzen A."/>
            <person name="Chen C."/>
            <person name="Yanf M."/>
            <person name="Daum C."/>
            <person name="Ng V."/>
            <person name="Clum A."/>
            <person name="Steindorff A."/>
            <person name="Ohm R."/>
            <person name="Martin F."/>
            <person name="Silar P."/>
            <person name="Natvig D."/>
            <person name="Lalanne C."/>
            <person name="Gautier V."/>
            <person name="Ament-Velasquez S.L."/>
            <person name="Kruys A."/>
            <person name="Hutchinson M.I."/>
            <person name="Powell A.J."/>
            <person name="Barry K."/>
            <person name="Miller A.N."/>
            <person name="Grigoriev I.V."/>
            <person name="Debuchy R."/>
            <person name="Gladieux P."/>
            <person name="Thoren M.H."/>
            <person name="Johannesson H."/>
        </authorList>
    </citation>
    <scope>NUCLEOTIDE SEQUENCE</scope>
    <source>
        <strain evidence="2">SMH4131-1</strain>
    </source>
</reference>
<sequence>MLGDATLAGLWVGGFWERSQADATSSRTWIGSVVRPRVSPAPFILGSVPSKLETVVECRGLEQPWSRQLEENGEMEMWNATVPDRAATFQSKSSGRYHTRTTAQGREGAANGDSTVNLDQAGETGKRVKAHSIEVEVELAGR</sequence>
<reference evidence="2" key="1">
    <citation type="journal article" date="2023" name="Mol. Phylogenet. Evol.">
        <title>Genome-scale phylogeny and comparative genomics of the fungal order Sordariales.</title>
        <authorList>
            <person name="Hensen N."/>
            <person name="Bonometti L."/>
            <person name="Westerberg I."/>
            <person name="Brannstrom I.O."/>
            <person name="Guillou S."/>
            <person name="Cros-Aarteil S."/>
            <person name="Calhoun S."/>
            <person name="Haridas S."/>
            <person name="Kuo A."/>
            <person name="Mondo S."/>
            <person name="Pangilinan J."/>
            <person name="Riley R."/>
            <person name="LaButti K."/>
            <person name="Andreopoulos B."/>
            <person name="Lipzen A."/>
            <person name="Chen C."/>
            <person name="Yan M."/>
            <person name="Daum C."/>
            <person name="Ng V."/>
            <person name="Clum A."/>
            <person name="Steindorff A."/>
            <person name="Ohm R.A."/>
            <person name="Martin F."/>
            <person name="Silar P."/>
            <person name="Natvig D.O."/>
            <person name="Lalanne C."/>
            <person name="Gautier V."/>
            <person name="Ament-Velasquez S.L."/>
            <person name="Kruys A."/>
            <person name="Hutchinson M.I."/>
            <person name="Powell A.J."/>
            <person name="Barry K."/>
            <person name="Miller A.N."/>
            <person name="Grigoriev I.V."/>
            <person name="Debuchy R."/>
            <person name="Gladieux P."/>
            <person name="Hiltunen Thoren M."/>
            <person name="Johannesson H."/>
        </authorList>
    </citation>
    <scope>NUCLEOTIDE SEQUENCE</scope>
    <source>
        <strain evidence="2">SMH4131-1</strain>
    </source>
</reference>
<gene>
    <name evidence="2" type="ORF">B0T19DRAFT_400425</name>
</gene>
<dbReference type="EMBL" id="JAUEPO010000003">
    <property type="protein sequence ID" value="KAK3327574.1"/>
    <property type="molecule type" value="Genomic_DNA"/>
</dbReference>
<keyword evidence="3" id="KW-1185">Reference proteome</keyword>
<feature type="compositionally biased region" description="Polar residues" evidence="1">
    <location>
        <begin position="89"/>
        <end position="104"/>
    </location>
</feature>
<comment type="caution">
    <text evidence="2">The sequence shown here is derived from an EMBL/GenBank/DDBJ whole genome shotgun (WGS) entry which is preliminary data.</text>
</comment>
<name>A0AAE0MDZ5_9PEZI</name>
<protein>
    <submittedName>
        <fullName evidence="2">Uncharacterized protein</fullName>
    </submittedName>
</protein>
<evidence type="ECO:0000313" key="3">
    <source>
        <dbReference type="Proteomes" id="UP001286456"/>
    </source>
</evidence>
<evidence type="ECO:0000313" key="2">
    <source>
        <dbReference type="EMBL" id="KAK3327574.1"/>
    </source>
</evidence>
<accession>A0AAE0MDZ5</accession>
<dbReference type="AlphaFoldDB" id="A0AAE0MDZ5"/>
<proteinExistence type="predicted"/>
<feature type="region of interest" description="Disordered" evidence="1">
    <location>
        <begin position="89"/>
        <end position="129"/>
    </location>
</feature>
<dbReference type="Proteomes" id="UP001286456">
    <property type="component" value="Unassembled WGS sequence"/>
</dbReference>